<dbReference type="Pfam" id="PF01209">
    <property type="entry name" value="Ubie_methyltran"/>
    <property type="match status" value="1"/>
</dbReference>
<keyword evidence="4" id="KW-0150">Chloroplast</keyword>
<evidence type="ECO:0000256" key="3">
    <source>
        <dbReference type="ARBA" id="ARBA00022691"/>
    </source>
</evidence>
<dbReference type="HAMAP" id="MF_01982">
    <property type="entry name" value="MenG_phylloquinone_subfam"/>
    <property type="match status" value="1"/>
</dbReference>
<keyword evidence="4" id="KW-0934">Plastid</keyword>
<dbReference type="NCBIfam" id="TIGR01934">
    <property type="entry name" value="MenG_MenH_UbiE"/>
    <property type="match status" value="1"/>
</dbReference>
<gene>
    <name evidence="4" type="primary">MENG</name>
    <name evidence="6" type="ORF">Rsub_02537</name>
</gene>
<reference evidence="6 7" key="1">
    <citation type="journal article" date="2018" name="Sci. Rep.">
        <title>Raphidocelis subcapitata (=Pseudokirchneriella subcapitata) provides an insight into genome evolution and environmental adaptations in the Sphaeropleales.</title>
        <authorList>
            <person name="Suzuki S."/>
            <person name="Yamaguchi H."/>
            <person name="Nakajima N."/>
            <person name="Kawachi M."/>
        </authorList>
    </citation>
    <scope>NUCLEOTIDE SEQUENCE [LARGE SCALE GENOMIC DNA]</scope>
    <source>
        <strain evidence="6 7">NIES-35</strain>
    </source>
</reference>
<dbReference type="Gene3D" id="3.40.50.150">
    <property type="entry name" value="Vaccinia Virus protein VP39"/>
    <property type="match status" value="1"/>
</dbReference>
<protein>
    <recommendedName>
        <fullName evidence="4">2-phytyl-1,4-beta-naphthoquinone methyltransferase, chloroplastic</fullName>
        <ecNumber evidence="4">2.1.1.329</ecNumber>
    </recommendedName>
    <alternativeName>
        <fullName evidence="4">Demethylphylloquinone methyltransferase</fullName>
    </alternativeName>
    <alternativeName>
        <fullName evidence="4">Menaquinone biosynthesis methyltransferase ubiE-like protein</fullName>
    </alternativeName>
</protein>
<evidence type="ECO:0000313" key="7">
    <source>
        <dbReference type="Proteomes" id="UP000247498"/>
    </source>
</evidence>
<comment type="caution">
    <text evidence="6">The sequence shown here is derived from an EMBL/GenBank/DDBJ whole genome shotgun (WGS) entry which is preliminary data.</text>
</comment>
<dbReference type="NCBIfam" id="NF001244">
    <property type="entry name" value="PRK00216.1-5"/>
    <property type="match status" value="1"/>
</dbReference>
<keyword evidence="3 4" id="KW-0949">S-adenosyl-L-methionine</keyword>
<comment type="function">
    <text evidence="4">Involved in the biosynthesis of phylloquinone (vitamin K1). Methyltransferase required for the conversion of 2-phytyl-1,4-beta-naphthoquinol to phylloquinol.</text>
</comment>
<proteinExistence type="inferred from homology"/>
<accession>A0A2V0NWA0</accession>
<comment type="similarity">
    <text evidence="4">Belongs to the class I-like SAM-binding methyltransferase superfamily. MenG/UbiE family.</text>
</comment>
<comment type="subcellular location">
    <subcellularLocation>
        <location evidence="4">Plastid</location>
        <location evidence="4">Chloroplast</location>
    </subcellularLocation>
</comment>
<dbReference type="InParanoid" id="A0A2V0NWA0"/>
<dbReference type="GO" id="GO:0009507">
    <property type="term" value="C:chloroplast"/>
    <property type="evidence" value="ECO:0007669"/>
    <property type="project" value="UniProtKB-SubCell"/>
</dbReference>
<dbReference type="STRING" id="307507.A0A2V0NWA0"/>
<evidence type="ECO:0000256" key="1">
    <source>
        <dbReference type="ARBA" id="ARBA00022603"/>
    </source>
</evidence>
<dbReference type="EC" id="2.1.1.329" evidence="4"/>
<dbReference type="PANTHER" id="PTHR43591:SF24">
    <property type="entry name" value="2-METHOXY-6-POLYPRENYL-1,4-BENZOQUINOL METHYLASE, MITOCHONDRIAL"/>
    <property type="match status" value="1"/>
</dbReference>
<dbReference type="SUPFAM" id="SSF53335">
    <property type="entry name" value="S-adenosyl-L-methionine-dependent methyltransferases"/>
    <property type="match status" value="1"/>
</dbReference>
<feature type="region of interest" description="Disordered" evidence="5">
    <location>
        <begin position="51"/>
        <end position="79"/>
    </location>
</feature>
<evidence type="ECO:0000313" key="6">
    <source>
        <dbReference type="EMBL" id="GBF89833.1"/>
    </source>
</evidence>
<dbReference type="PANTHER" id="PTHR43591">
    <property type="entry name" value="METHYLTRANSFERASE"/>
    <property type="match status" value="1"/>
</dbReference>
<dbReference type="HAMAP" id="MF_01813">
    <property type="entry name" value="MenG_UbiE_methyltr"/>
    <property type="match status" value="1"/>
</dbReference>
<evidence type="ECO:0000256" key="5">
    <source>
        <dbReference type="SAM" id="MobiDB-lite"/>
    </source>
</evidence>
<dbReference type="CDD" id="cd02440">
    <property type="entry name" value="AdoMet_MTases"/>
    <property type="match status" value="1"/>
</dbReference>
<dbReference type="PROSITE" id="PS51608">
    <property type="entry name" value="SAM_MT_UBIE"/>
    <property type="match status" value="1"/>
</dbReference>
<dbReference type="GO" id="GO:0032259">
    <property type="term" value="P:methylation"/>
    <property type="evidence" value="ECO:0007669"/>
    <property type="project" value="UniProtKB-KW"/>
</dbReference>
<dbReference type="Proteomes" id="UP000247498">
    <property type="component" value="Unassembled WGS sequence"/>
</dbReference>
<evidence type="ECO:0000256" key="2">
    <source>
        <dbReference type="ARBA" id="ARBA00022679"/>
    </source>
</evidence>
<dbReference type="InterPro" id="IPR029063">
    <property type="entry name" value="SAM-dependent_MTases_sf"/>
</dbReference>
<keyword evidence="2 4" id="KW-0808">Transferase</keyword>
<dbReference type="FunCoup" id="A0A2V0NWA0">
    <property type="interactions" value="404"/>
</dbReference>
<name>A0A2V0NWA0_9CHLO</name>
<dbReference type="EMBL" id="BDRX01000013">
    <property type="protein sequence ID" value="GBF89833.1"/>
    <property type="molecule type" value="Genomic_DNA"/>
</dbReference>
<dbReference type="OrthoDB" id="6329284at2759"/>
<sequence length="317" mass="32678">MLGPSLSQPTARACHVRGAAAAPGAAAAARPRRSGRGAQLAAAAVEVEHAAAAPRASTSGRDGAERTPGPQGAFAPGQEAAARQQLFNRIAPVYDELNDRLSLGQHRVWKRMAVRWSGAAPGHAALDVCCGSGDLAFELARAVGAAGSVVGLDFAAEMLDDARARAEAAAAPRPAARPPPAMAWVQGDALDLPFPDCSFDAATMGYGLRNVADVPRALSELARVLKPGASAAVLDFNNNTDPLVDGVQAFFLERLVVPAAAAYGLADEYEYLRPSIKRFPTGAEQEAMALAAGFAEARHYPVGFGLMGCLVATKGAA</sequence>
<keyword evidence="1 4" id="KW-0489">Methyltransferase</keyword>
<keyword evidence="7" id="KW-1185">Reference proteome</keyword>
<dbReference type="AlphaFoldDB" id="A0A2V0NWA0"/>
<dbReference type="PROSITE" id="PS01183">
    <property type="entry name" value="UBIE_1"/>
    <property type="match status" value="1"/>
</dbReference>
<dbReference type="InterPro" id="IPR032904">
    <property type="entry name" value="MenG"/>
</dbReference>
<evidence type="ECO:0000256" key="4">
    <source>
        <dbReference type="HAMAP-Rule" id="MF_03192"/>
    </source>
</evidence>
<dbReference type="InterPro" id="IPR023576">
    <property type="entry name" value="UbiE/COQ5_MeTrFase_CS"/>
</dbReference>
<dbReference type="InterPro" id="IPR004033">
    <property type="entry name" value="UbiE/COQ5_MeTrFase"/>
</dbReference>
<organism evidence="6 7">
    <name type="scientific">Raphidocelis subcapitata</name>
    <dbReference type="NCBI Taxonomy" id="307507"/>
    <lineage>
        <taxon>Eukaryota</taxon>
        <taxon>Viridiplantae</taxon>
        <taxon>Chlorophyta</taxon>
        <taxon>core chlorophytes</taxon>
        <taxon>Chlorophyceae</taxon>
        <taxon>CS clade</taxon>
        <taxon>Sphaeropleales</taxon>
        <taxon>Selenastraceae</taxon>
        <taxon>Raphidocelis</taxon>
    </lineage>
</organism>
<dbReference type="GO" id="GO:0042372">
    <property type="term" value="P:phylloquinone biosynthetic process"/>
    <property type="evidence" value="ECO:0007669"/>
    <property type="project" value="UniProtKB-UniRule"/>
</dbReference>
<comment type="catalytic activity">
    <reaction evidence="4">
        <text>demethylphylloquinol + S-adenosyl-L-methionine = phylloquinol + S-adenosyl-L-homocysteine + H(+)</text>
        <dbReference type="Rhea" id="RHEA:40551"/>
        <dbReference type="ChEBI" id="CHEBI:15378"/>
        <dbReference type="ChEBI" id="CHEBI:28433"/>
        <dbReference type="ChEBI" id="CHEBI:57856"/>
        <dbReference type="ChEBI" id="CHEBI:59789"/>
        <dbReference type="ChEBI" id="CHEBI:87844"/>
        <dbReference type="EC" id="2.1.1.329"/>
    </reaction>
</comment>
<dbReference type="GO" id="GO:0052624">
    <property type="term" value="F:2-phytyl-1,4-naphthoquinone methyltransferase activity"/>
    <property type="evidence" value="ECO:0007669"/>
    <property type="project" value="UniProtKB-UniRule"/>
</dbReference>